<dbReference type="Gene3D" id="1.25.40.390">
    <property type="match status" value="1"/>
</dbReference>
<dbReference type="SUPFAM" id="SSF48452">
    <property type="entry name" value="TPR-like"/>
    <property type="match status" value="1"/>
</dbReference>
<dbReference type="EMBL" id="BAABGR010000035">
    <property type="protein sequence ID" value="GAA4518761.1"/>
    <property type="molecule type" value="Genomic_DNA"/>
</dbReference>
<dbReference type="InterPro" id="IPR011990">
    <property type="entry name" value="TPR-like_helical_dom_sf"/>
</dbReference>
<keyword evidence="2" id="KW-1185">Reference proteome</keyword>
<comment type="caution">
    <text evidence="1">The sequence shown here is derived from an EMBL/GenBank/DDBJ whole genome shotgun (WGS) entry which is preliminary data.</text>
</comment>
<organism evidence="1 2">
    <name type="scientific">Sphingobacterium thermophilum</name>
    <dbReference type="NCBI Taxonomy" id="768534"/>
    <lineage>
        <taxon>Bacteria</taxon>
        <taxon>Pseudomonadati</taxon>
        <taxon>Bacteroidota</taxon>
        <taxon>Sphingobacteriia</taxon>
        <taxon>Sphingobacteriales</taxon>
        <taxon>Sphingobacteriaceae</taxon>
        <taxon>Sphingobacterium</taxon>
    </lineage>
</organism>
<proteinExistence type="predicted"/>
<dbReference type="Pfam" id="PF12771">
    <property type="entry name" value="SusD-like_2"/>
    <property type="match status" value="1"/>
</dbReference>
<name>A0ABP8R678_9SPHI</name>
<protein>
    <recommendedName>
        <fullName evidence="3">Starch-binding associating with outer membrane</fullName>
    </recommendedName>
</protein>
<accession>A0ABP8R678</accession>
<dbReference type="Proteomes" id="UP001500394">
    <property type="component" value="Unassembled WGS sequence"/>
</dbReference>
<gene>
    <name evidence="1" type="ORF">GCM10023173_20760</name>
</gene>
<evidence type="ECO:0000313" key="2">
    <source>
        <dbReference type="Proteomes" id="UP001500394"/>
    </source>
</evidence>
<sequence>MMIAGLCAASLSVNISCKKSSFDDWYRDPSKVTETTIEKQFAGLQYTYRELVVPTYRNYFVTLAPTIHRYIQTIGWANSENQLLPGAAAITDRWERYYQGLAQFRELEKVYDASLDIEKEEKKIFLLAAKIFFYDQTQQQVDLHGAIPWSEAGKLSSNGGNYAISYPKYDKAEDIYTAMLDDLKSISTELNNITPPSTVLESFKTQDLINSGSIDLWKKYCNSLRLRMLMRVSQVGSFSARTTQEINEILASPTIYPLVLNNDDNIQVDIFNNGSDINSSGFQDALESWNNNIAGKVMIDHMVSNADPRLPYMFEPGAGAAPNEYIGLDQSLPSSTQSTLIAGTPTEPSKIAIYNRSTYSRNQNFPGILVTASEVRYLLAEYKVRNGNPADARTDFEEGIRASIDLQQRIRAVSNNSIVSAPTPPTATQINTYINNIGWGTNNIQLIAMQKWLHLNIIQSVENWSEVRRLDYPVFAFRVEQSDTQKTPPAKWNLPQSEIVYNGENYNAVKDQDNVNTKLFWDLN</sequence>
<reference evidence="2" key="1">
    <citation type="journal article" date="2019" name="Int. J. Syst. Evol. Microbiol.">
        <title>The Global Catalogue of Microorganisms (GCM) 10K type strain sequencing project: providing services to taxonomists for standard genome sequencing and annotation.</title>
        <authorList>
            <consortium name="The Broad Institute Genomics Platform"/>
            <consortium name="The Broad Institute Genome Sequencing Center for Infectious Disease"/>
            <person name="Wu L."/>
            <person name="Ma J."/>
        </authorList>
    </citation>
    <scope>NUCLEOTIDE SEQUENCE [LARGE SCALE GENOMIC DNA]</scope>
    <source>
        <strain evidence="2">JCM 17858</strain>
    </source>
</reference>
<dbReference type="InterPro" id="IPR041662">
    <property type="entry name" value="SusD-like_2"/>
</dbReference>
<evidence type="ECO:0008006" key="3">
    <source>
        <dbReference type="Google" id="ProtNLM"/>
    </source>
</evidence>
<evidence type="ECO:0000313" key="1">
    <source>
        <dbReference type="EMBL" id="GAA4518761.1"/>
    </source>
</evidence>